<evidence type="ECO:0000313" key="1">
    <source>
        <dbReference type="EMBL" id="KAG0426832.1"/>
    </source>
</evidence>
<keyword evidence="2" id="KW-1185">Reference proteome</keyword>
<gene>
    <name evidence="1" type="ORF">HPB47_026081</name>
</gene>
<protein>
    <submittedName>
        <fullName evidence="1">Uncharacterized protein</fullName>
    </submittedName>
</protein>
<evidence type="ECO:0000313" key="2">
    <source>
        <dbReference type="Proteomes" id="UP000805193"/>
    </source>
</evidence>
<proteinExistence type="predicted"/>
<dbReference type="EMBL" id="JABSTQ010009680">
    <property type="protein sequence ID" value="KAG0426832.1"/>
    <property type="molecule type" value="Genomic_DNA"/>
</dbReference>
<reference evidence="1 2" key="1">
    <citation type="journal article" date="2020" name="Cell">
        <title>Large-Scale Comparative Analyses of Tick Genomes Elucidate Their Genetic Diversity and Vector Capacities.</title>
        <authorList>
            <consortium name="Tick Genome and Microbiome Consortium (TIGMIC)"/>
            <person name="Jia N."/>
            <person name="Wang J."/>
            <person name="Shi W."/>
            <person name="Du L."/>
            <person name="Sun Y."/>
            <person name="Zhan W."/>
            <person name="Jiang J.F."/>
            <person name="Wang Q."/>
            <person name="Zhang B."/>
            <person name="Ji P."/>
            <person name="Bell-Sakyi L."/>
            <person name="Cui X.M."/>
            <person name="Yuan T.T."/>
            <person name="Jiang B.G."/>
            <person name="Yang W.F."/>
            <person name="Lam T.T."/>
            <person name="Chang Q.C."/>
            <person name="Ding S.J."/>
            <person name="Wang X.J."/>
            <person name="Zhu J.G."/>
            <person name="Ruan X.D."/>
            <person name="Zhao L."/>
            <person name="Wei J.T."/>
            <person name="Ye R.Z."/>
            <person name="Que T.C."/>
            <person name="Du C.H."/>
            <person name="Zhou Y.H."/>
            <person name="Cheng J.X."/>
            <person name="Dai P.F."/>
            <person name="Guo W.B."/>
            <person name="Han X.H."/>
            <person name="Huang E.J."/>
            <person name="Li L.F."/>
            <person name="Wei W."/>
            <person name="Gao Y.C."/>
            <person name="Liu J.Z."/>
            <person name="Shao H.Z."/>
            <person name="Wang X."/>
            <person name="Wang C.C."/>
            <person name="Yang T.C."/>
            <person name="Huo Q.B."/>
            <person name="Li W."/>
            <person name="Chen H.Y."/>
            <person name="Chen S.E."/>
            <person name="Zhou L.G."/>
            <person name="Ni X.B."/>
            <person name="Tian J.H."/>
            <person name="Sheng Y."/>
            <person name="Liu T."/>
            <person name="Pan Y.S."/>
            <person name="Xia L.Y."/>
            <person name="Li J."/>
            <person name="Zhao F."/>
            <person name="Cao W.C."/>
        </authorList>
    </citation>
    <scope>NUCLEOTIDE SEQUENCE [LARGE SCALE GENOMIC DNA]</scope>
    <source>
        <strain evidence="1">Iper-2018</strain>
    </source>
</reference>
<dbReference type="Proteomes" id="UP000805193">
    <property type="component" value="Unassembled WGS sequence"/>
</dbReference>
<name>A0AC60Q1Q4_IXOPE</name>
<sequence>MRNFGWVSRMVSLLDEYEERLILGDQDLVNILFSVHPDRLFRMTCRWNYRQATCTFHASCSGQTPALLHANRGRFMAPDWAPAFSAIHSVMRKYELGTSLERNFIDPLEHELHRVQRNDFTGDAGETDSLGGVVALETLNVMTMDVLPDEDAILYVDADALFLNPVEELWDVFGKMNESQLIAQAHASEDDSNSWYKLEAKREPEGPCTSRMPSCLPRLDCPWNAPGSSTSAMQENH</sequence>
<comment type="caution">
    <text evidence="1">The sequence shown here is derived from an EMBL/GenBank/DDBJ whole genome shotgun (WGS) entry which is preliminary data.</text>
</comment>
<organism evidence="1 2">
    <name type="scientific">Ixodes persulcatus</name>
    <name type="common">Taiga tick</name>
    <dbReference type="NCBI Taxonomy" id="34615"/>
    <lineage>
        <taxon>Eukaryota</taxon>
        <taxon>Metazoa</taxon>
        <taxon>Ecdysozoa</taxon>
        <taxon>Arthropoda</taxon>
        <taxon>Chelicerata</taxon>
        <taxon>Arachnida</taxon>
        <taxon>Acari</taxon>
        <taxon>Parasitiformes</taxon>
        <taxon>Ixodida</taxon>
        <taxon>Ixodoidea</taxon>
        <taxon>Ixodidae</taxon>
        <taxon>Ixodinae</taxon>
        <taxon>Ixodes</taxon>
    </lineage>
</organism>
<accession>A0AC60Q1Q4</accession>